<dbReference type="AlphaFoldDB" id="A0AAQ3KHF5"/>
<evidence type="ECO:0000256" key="3">
    <source>
        <dbReference type="SAM" id="MobiDB-lite"/>
    </source>
</evidence>
<keyword evidence="5" id="KW-1185">Reference proteome</keyword>
<dbReference type="Proteomes" id="UP001327560">
    <property type="component" value="Chromosome 5"/>
</dbReference>
<organism evidence="4 5">
    <name type="scientific">Canna indica</name>
    <name type="common">Indian-shot</name>
    <dbReference type="NCBI Taxonomy" id="4628"/>
    <lineage>
        <taxon>Eukaryota</taxon>
        <taxon>Viridiplantae</taxon>
        <taxon>Streptophyta</taxon>
        <taxon>Embryophyta</taxon>
        <taxon>Tracheophyta</taxon>
        <taxon>Spermatophyta</taxon>
        <taxon>Magnoliopsida</taxon>
        <taxon>Liliopsida</taxon>
        <taxon>Zingiberales</taxon>
        <taxon>Cannaceae</taxon>
        <taxon>Canna</taxon>
    </lineage>
</organism>
<dbReference type="EMBL" id="CP136894">
    <property type="protein sequence ID" value="WOL07490.1"/>
    <property type="molecule type" value="Genomic_DNA"/>
</dbReference>
<sequence length="151" mass="17290">MTCREPYLLRFSPLFVEVSREVAPVALQSWITMFHGMSTGKLKYLDPLYFLMNPSSSYAVEFMAKAGTRRVSGRECDNREMVNHLQGEVGKVLGFECTSLTRRDKYLVLAGNRGGGDSDGGGRGREEERRRKVEDDSGVRKRERERKWISF</sequence>
<name>A0AAQ3KHF5_9LILI</name>
<feature type="region of interest" description="Disordered" evidence="3">
    <location>
        <begin position="110"/>
        <end position="151"/>
    </location>
</feature>
<accession>A0AAQ3KHF5</accession>
<evidence type="ECO:0000256" key="2">
    <source>
        <dbReference type="ARBA" id="ARBA00023136"/>
    </source>
</evidence>
<feature type="compositionally biased region" description="Basic and acidic residues" evidence="3">
    <location>
        <begin position="120"/>
        <end position="151"/>
    </location>
</feature>
<dbReference type="GO" id="GO:0016020">
    <property type="term" value="C:membrane"/>
    <property type="evidence" value="ECO:0007669"/>
    <property type="project" value="UniProtKB-SubCell"/>
</dbReference>
<evidence type="ECO:0000313" key="4">
    <source>
        <dbReference type="EMBL" id="WOL07490.1"/>
    </source>
</evidence>
<dbReference type="GO" id="GO:0010143">
    <property type="term" value="P:cutin biosynthetic process"/>
    <property type="evidence" value="ECO:0007669"/>
    <property type="project" value="TreeGrafter"/>
</dbReference>
<dbReference type="PANTHER" id="PTHR15486:SF62">
    <property type="entry name" value="GLYCEROL-3-PHOSPHATE ACYLTRANSFERASE 2-RELATED"/>
    <property type="match status" value="1"/>
</dbReference>
<dbReference type="GO" id="GO:0016791">
    <property type="term" value="F:phosphatase activity"/>
    <property type="evidence" value="ECO:0007669"/>
    <property type="project" value="TreeGrafter"/>
</dbReference>
<gene>
    <name evidence="4" type="ORF">Cni_G16232</name>
</gene>
<dbReference type="GO" id="GO:0090447">
    <property type="term" value="F:glycerol-3-phosphate 2-O-acyltransferase activity"/>
    <property type="evidence" value="ECO:0007669"/>
    <property type="project" value="TreeGrafter"/>
</dbReference>
<comment type="subcellular location">
    <subcellularLocation>
        <location evidence="1">Membrane</location>
    </subcellularLocation>
</comment>
<reference evidence="4 5" key="1">
    <citation type="submission" date="2023-10" db="EMBL/GenBank/DDBJ databases">
        <title>Chromosome-scale genome assembly provides insights into flower coloration mechanisms of Canna indica.</title>
        <authorList>
            <person name="Li C."/>
        </authorList>
    </citation>
    <scope>NUCLEOTIDE SEQUENCE [LARGE SCALE GENOMIC DNA]</scope>
    <source>
        <tissue evidence="4">Flower</tissue>
    </source>
</reference>
<dbReference type="PANTHER" id="PTHR15486">
    <property type="entry name" value="ANCIENT UBIQUITOUS PROTEIN"/>
    <property type="match status" value="1"/>
</dbReference>
<evidence type="ECO:0000313" key="5">
    <source>
        <dbReference type="Proteomes" id="UP001327560"/>
    </source>
</evidence>
<evidence type="ECO:0000256" key="1">
    <source>
        <dbReference type="ARBA" id="ARBA00004370"/>
    </source>
</evidence>
<keyword evidence="2" id="KW-0472">Membrane</keyword>
<proteinExistence type="predicted"/>
<protein>
    <submittedName>
        <fullName evidence="4">Uncharacterized protein</fullName>
    </submittedName>
</protein>